<evidence type="ECO:0000313" key="3">
    <source>
        <dbReference type="Proteomes" id="UP001551658"/>
    </source>
</evidence>
<dbReference type="PANTHER" id="PTHR33164:SF89">
    <property type="entry name" value="MARR FAMILY REGULATORY PROTEIN"/>
    <property type="match status" value="1"/>
</dbReference>
<dbReference type="PRINTS" id="PR00598">
    <property type="entry name" value="HTHMARR"/>
</dbReference>
<evidence type="ECO:0000259" key="1">
    <source>
        <dbReference type="PROSITE" id="PS50995"/>
    </source>
</evidence>
<keyword evidence="3" id="KW-1185">Reference proteome</keyword>
<dbReference type="Proteomes" id="UP001551658">
    <property type="component" value="Unassembled WGS sequence"/>
</dbReference>
<organism evidence="2 3">
    <name type="scientific">Nocardia fusca</name>
    <dbReference type="NCBI Taxonomy" id="941183"/>
    <lineage>
        <taxon>Bacteria</taxon>
        <taxon>Bacillati</taxon>
        <taxon>Actinomycetota</taxon>
        <taxon>Actinomycetes</taxon>
        <taxon>Mycobacteriales</taxon>
        <taxon>Nocardiaceae</taxon>
        <taxon>Nocardia</taxon>
    </lineage>
</organism>
<accession>A0ABV3F902</accession>
<dbReference type="InterPro" id="IPR039422">
    <property type="entry name" value="MarR/SlyA-like"/>
</dbReference>
<reference evidence="2 3" key="1">
    <citation type="submission" date="2024-06" db="EMBL/GenBank/DDBJ databases">
        <title>The Natural Products Discovery Center: Release of the First 8490 Sequenced Strains for Exploring Actinobacteria Biosynthetic Diversity.</title>
        <authorList>
            <person name="Kalkreuter E."/>
            <person name="Kautsar S.A."/>
            <person name="Yang D."/>
            <person name="Bader C.D."/>
            <person name="Teijaro C.N."/>
            <person name="Fluegel L."/>
            <person name="Davis C.M."/>
            <person name="Simpson J.R."/>
            <person name="Lauterbach L."/>
            <person name="Steele A.D."/>
            <person name="Gui C."/>
            <person name="Meng S."/>
            <person name="Li G."/>
            <person name="Viehrig K."/>
            <person name="Ye F."/>
            <person name="Su P."/>
            <person name="Kiefer A.F."/>
            <person name="Nichols A."/>
            <person name="Cepeda A.J."/>
            <person name="Yan W."/>
            <person name="Fan B."/>
            <person name="Jiang Y."/>
            <person name="Adhikari A."/>
            <person name="Zheng C.-J."/>
            <person name="Schuster L."/>
            <person name="Cowan T.M."/>
            <person name="Smanski M.J."/>
            <person name="Chevrette M.G."/>
            <person name="De Carvalho L.P.S."/>
            <person name="Shen B."/>
        </authorList>
    </citation>
    <scope>NUCLEOTIDE SEQUENCE [LARGE SCALE GENOMIC DNA]</scope>
    <source>
        <strain evidence="2 3">NPDC050671</strain>
    </source>
</reference>
<dbReference type="Gene3D" id="1.10.10.10">
    <property type="entry name" value="Winged helix-like DNA-binding domain superfamily/Winged helix DNA-binding domain"/>
    <property type="match status" value="1"/>
</dbReference>
<dbReference type="SUPFAM" id="SSF46785">
    <property type="entry name" value="Winged helix' DNA-binding domain"/>
    <property type="match status" value="1"/>
</dbReference>
<evidence type="ECO:0000313" key="2">
    <source>
        <dbReference type="EMBL" id="MEV0364201.1"/>
    </source>
</evidence>
<dbReference type="RefSeq" id="WP_357979157.1">
    <property type="nucleotide sequence ID" value="NZ_JBFAIH010000008.1"/>
</dbReference>
<dbReference type="InterPro" id="IPR036390">
    <property type="entry name" value="WH_DNA-bd_sf"/>
</dbReference>
<comment type="caution">
    <text evidence="2">The sequence shown here is derived from an EMBL/GenBank/DDBJ whole genome shotgun (WGS) entry which is preliminary data.</text>
</comment>
<feature type="domain" description="HTH marR-type" evidence="1">
    <location>
        <begin position="8"/>
        <end position="143"/>
    </location>
</feature>
<dbReference type="EMBL" id="JBFAIH010000008">
    <property type="protein sequence ID" value="MEV0364201.1"/>
    <property type="molecule type" value="Genomic_DNA"/>
</dbReference>
<gene>
    <name evidence="2" type="ORF">AB0H72_16005</name>
</gene>
<dbReference type="InterPro" id="IPR000835">
    <property type="entry name" value="HTH_MarR-typ"/>
</dbReference>
<protein>
    <submittedName>
        <fullName evidence="2">MarR family transcriptional regulator</fullName>
    </submittedName>
</protein>
<dbReference type="PANTHER" id="PTHR33164">
    <property type="entry name" value="TRANSCRIPTIONAL REGULATOR, MARR FAMILY"/>
    <property type="match status" value="1"/>
</dbReference>
<dbReference type="PROSITE" id="PS50995">
    <property type="entry name" value="HTH_MARR_2"/>
    <property type="match status" value="1"/>
</dbReference>
<dbReference type="SMART" id="SM00347">
    <property type="entry name" value="HTH_MARR"/>
    <property type="match status" value="1"/>
</dbReference>
<proteinExistence type="predicted"/>
<sequence length="154" mass="16231">MTESTAAASSSAVLLYRLARATSVRLATAFAAAGMPDLHPRHALQFFPPLLAGGKRVSELAPQIGVTRQATAQVVGTLERGGYLVRVADPTDRRAKLVCLTDRGRAAFGMLRESMITVEQGWARILGAGRADEFREILALLLEESGSGGGPLAG</sequence>
<dbReference type="Pfam" id="PF12802">
    <property type="entry name" value="MarR_2"/>
    <property type="match status" value="1"/>
</dbReference>
<name>A0ABV3F902_9NOCA</name>
<dbReference type="InterPro" id="IPR036388">
    <property type="entry name" value="WH-like_DNA-bd_sf"/>
</dbReference>